<dbReference type="EMBL" id="MK072134">
    <property type="protein sequence ID" value="AYV79155.1"/>
    <property type="molecule type" value="Genomic_DNA"/>
</dbReference>
<sequence length="210" mass="24856">MSIVDEWETVTPKPKYEQSNHFVNYNQYPKFSTKSWTHLYLIGSFCDKNKRPLYWMNTHHTLIAIEYRKVFDKWLGGKKQSVYKLLEFNGQVDMYINNAAFEHYYWMDKVYTSTGKLYYTIKNNGVEKAEIYRMTAQNSKFIDFEKIFKATSYQNTAEPTTDTADNNPIVREPVVSNTTTPHVQQTRQVTPKMRFSDVLRGRISPIKIEK</sequence>
<proteinExistence type="predicted"/>
<name>A0A3G4ZW93_9VIRU</name>
<accession>A0A3G4ZW93</accession>
<organism evidence="1">
    <name type="scientific">Faunusvirus sp</name>
    <dbReference type="NCBI Taxonomy" id="2487766"/>
    <lineage>
        <taxon>Viruses</taxon>
        <taxon>Varidnaviria</taxon>
        <taxon>Bamfordvirae</taxon>
        <taxon>Nucleocytoviricota</taxon>
        <taxon>Megaviricetes</taxon>
        <taxon>Imitervirales</taxon>
        <taxon>Mimiviridae</taxon>
    </lineage>
</organism>
<evidence type="ECO:0000313" key="1">
    <source>
        <dbReference type="EMBL" id="AYV79155.1"/>
    </source>
</evidence>
<protein>
    <submittedName>
        <fullName evidence="1">Uncharacterized protein</fullName>
    </submittedName>
</protein>
<gene>
    <name evidence="1" type="ORF">Faunusvirus3_35</name>
</gene>
<reference evidence="1" key="1">
    <citation type="submission" date="2018-10" db="EMBL/GenBank/DDBJ databases">
        <title>Hidden diversity of soil giant viruses.</title>
        <authorList>
            <person name="Schulz F."/>
            <person name="Alteio L."/>
            <person name="Goudeau D."/>
            <person name="Ryan E.M."/>
            <person name="Malmstrom R.R."/>
            <person name="Blanchard J."/>
            <person name="Woyke T."/>
        </authorList>
    </citation>
    <scope>NUCLEOTIDE SEQUENCE</scope>
    <source>
        <strain evidence="1">FNV1</strain>
    </source>
</reference>